<dbReference type="OrthoDB" id="9809781at2"/>
<accession>I0W5I5</accession>
<proteinExistence type="predicted"/>
<dbReference type="AlphaFoldDB" id="I0W5I5"/>
<gene>
    <name evidence="2" type="ORF">W5A_13555</name>
</gene>
<comment type="caution">
    <text evidence="2">The sequence shown here is derived from an EMBL/GenBank/DDBJ whole genome shotgun (WGS) entry which is preliminary data.</text>
</comment>
<dbReference type="eggNOG" id="COG4632">
    <property type="taxonomic scope" value="Bacteria"/>
</dbReference>
<evidence type="ECO:0000313" key="3">
    <source>
        <dbReference type="Proteomes" id="UP000005938"/>
    </source>
</evidence>
<evidence type="ECO:0000313" key="2">
    <source>
        <dbReference type="EMBL" id="EID71651.1"/>
    </source>
</evidence>
<name>I0W5I5_9FLAO</name>
<keyword evidence="3" id="KW-1185">Reference proteome</keyword>
<dbReference type="RefSeq" id="WP_008241636.1">
    <property type="nucleotide sequence ID" value="NZ_AJJU01000043.1"/>
</dbReference>
<feature type="domain" description="Phosphodiester glycosidase" evidence="1">
    <location>
        <begin position="111"/>
        <end position="272"/>
    </location>
</feature>
<dbReference type="Pfam" id="PF09992">
    <property type="entry name" value="NAGPA"/>
    <property type="match status" value="1"/>
</dbReference>
<protein>
    <submittedName>
        <fullName evidence="2">Glycosyl hydrolase</fullName>
    </submittedName>
</protein>
<dbReference type="PANTHER" id="PTHR40446:SF2">
    <property type="entry name" value="N-ACETYLGLUCOSAMINE-1-PHOSPHODIESTER ALPHA-N-ACETYLGLUCOSAMINIDASE"/>
    <property type="match status" value="1"/>
</dbReference>
<keyword evidence="2" id="KW-0378">Hydrolase</keyword>
<dbReference type="PROSITE" id="PS51257">
    <property type="entry name" value="PROKAR_LIPOPROTEIN"/>
    <property type="match status" value="1"/>
</dbReference>
<dbReference type="STRING" id="946077.W5A_13555"/>
<sequence length="274" mass="30494">MKYMHLIPQISFLIIMLFGCSAGQQELFKNANGDDIITYQRKYDAPSNTYYYLTRVKHQDKNGKMLQLQMALSTKPNGETVPEFSNKIGTPLLAMNASMGIRGLGPDRRQVSGRQIIDGVIAQDFTSRNYTLGIKDTNELVVYPPEMTAQDILDDGTNNALTCFVPLIVDYKPVGEEVLQVVGNNVQKHPRQVIAQLDNLDLLILSCGGRGFDGEGMTAEDMIRILLENKVKFAVNLDGGGSVSTVIRGELITKKIDNQGTEDRPRSNFLYIKE</sequence>
<dbReference type="EMBL" id="AJJU01000043">
    <property type="protein sequence ID" value="EID71651.1"/>
    <property type="molecule type" value="Genomic_DNA"/>
</dbReference>
<dbReference type="GO" id="GO:0016787">
    <property type="term" value="F:hydrolase activity"/>
    <property type="evidence" value="ECO:0007669"/>
    <property type="project" value="UniProtKB-KW"/>
</dbReference>
<reference evidence="2 3" key="1">
    <citation type="journal article" date="2012" name="J. Bacteriol.">
        <title>Genome Sequence of the Halotolerant Bacterium Imtechella halotolerans K1T.</title>
        <authorList>
            <person name="Kumar S."/>
            <person name="Vikram S."/>
            <person name="Subramanian S."/>
            <person name="Raghava G.P."/>
            <person name="Pinnaka A.K."/>
        </authorList>
    </citation>
    <scope>NUCLEOTIDE SEQUENCE [LARGE SCALE GENOMIC DNA]</scope>
    <source>
        <strain evidence="2 3">K1</strain>
    </source>
</reference>
<dbReference type="InterPro" id="IPR018711">
    <property type="entry name" value="NAGPA"/>
</dbReference>
<dbReference type="Proteomes" id="UP000005938">
    <property type="component" value="Unassembled WGS sequence"/>
</dbReference>
<organism evidence="2 3">
    <name type="scientific">Imtechella halotolerans K1</name>
    <dbReference type="NCBI Taxonomy" id="946077"/>
    <lineage>
        <taxon>Bacteria</taxon>
        <taxon>Pseudomonadati</taxon>
        <taxon>Bacteroidota</taxon>
        <taxon>Flavobacteriia</taxon>
        <taxon>Flavobacteriales</taxon>
        <taxon>Flavobacteriaceae</taxon>
        <taxon>Imtechella</taxon>
    </lineage>
</organism>
<evidence type="ECO:0000259" key="1">
    <source>
        <dbReference type="Pfam" id="PF09992"/>
    </source>
</evidence>
<dbReference type="PANTHER" id="PTHR40446">
    <property type="entry name" value="N-ACETYLGLUCOSAMINE-1-PHOSPHODIESTER ALPHA-N-ACETYLGLUCOSAMINIDASE"/>
    <property type="match status" value="1"/>
</dbReference>